<dbReference type="Proteomes" id="UP000332487">
    <property type="component" value="Unassembled WGS sequence"/>
</dbReference>
<reference evidence="1 2" key="2">
    <citation type="journal article" date="2010" name="Proc. Natl. Acad. Sci. U.S.A.">
        <title>Enigmatic, ultrasmall, uncultivated Archaea.</title>
        <authorList>
            <person name="Baker B.J."/>
            <person name="Comolli L.R."/>
            <person name="Dick G.J."/>
            <person name="Hauser L.J."/>
            <person name="Hyatt D."/>
            <person name="Dill B.D."/>
            <person name="Land M.L."/>
            <person name="Verberkmoes N.C."/>
            <person name="Hettich R.L."/>
            <person name="Banfield J.F."/>
        </authorList>
    </citation>
    <scope>NUCLEOTIDE SEQUENCE [LARGE SCALE GENOMIC DNA]</scope>
    <source>
        <strain evidence="1">ARMAN-2</strain>
    </source>
</reference>
<evidence type="ECO:0000313" key="2">
    <source>
        <dbReference type="Proteomes" id="UP000332487"/>
    </source>
</evidence>
<dbReference type="AlphaFoldDB" id="C7DI06"/>
<keyword evidence="2" id="KW-1185">Reference proteome</keyword>
<gene>
    <name evidence="1" type="ORF">UNLARM2_0699</name>
</gene>
<organism evidence="1 2">
    <name type="scientific">Candidatus Micrarchaeum acidiphilum ARMAN-2</name>
    <dbReference type="NCBI Taxonomy" id="425595"/>
    <lineage>
        <taxon>Archaea</taxon>
        <taxon>Candidatus Micrarchaeota</taxon>
        <taxon>Candidatus Micrarchaeia</taxon>
        <taxon>Candidatus Micrarchaeales</taxon>
        <taxon>Candidatus Micrarchaeaceae</taxon>
        <taxon>Candidatus Micrarchaeum</taxon>
    </lineage>
</organism>
<sequence>MEASISESPSHSIKLEYLQNGVQIVLLWEQIGGDYALQTAFDANGGIIDQVLSKLSGRTLRDSVDGFIERNGIEPRESVFEEVKLKKSCPKCGKMDLVRAAESAGNASAIPVMPIYICGSCGSKSYYLTDAYLAKLVVKNKELFDPKELADIDRLGEEAFMKELREYIVRVFAAKKISNIR</sequence>
<dbReference type="EMBL" id="GG697241">
    <property type="protein sequence ID" value="EET89580.1"/>
    <property type="molecule type" value="Genomic_DNA"/>
</dbReference>
<reference evidence="1 2" key="1">
    <citation type="journal article" date="2009" name="Genome Biol.">
        <title>Community-wide analysis of microbial genome sequence signatures.</title>
        <authorList>
            <person name="Dick G.J."/>
            <person name="Andersson A.F."/>
            <person name="Baker B.J."/>
            <person name="Simmons S.L."/>
            <person name="Thomas B.C."/>
            <person name="Yelton A.P."/>
            <person name="Banfield J.F."/>
        </authorList>
    </citation>
    <scope>NUCLEOTIDE SEQUENCE [LARGE SCALE GENOMIC DNA]</scope>
    <source>
        <strain evidence="1">ARMAN-2</strain>
    </source>
</reference>
<accession>C7DI06</accession>
<protein>
    <submittedName>
        <fullName evidence="1">Uncharacterized protein</fullName>
    </submittedName>
</protein>
<proteinExistence type="predicted"/>
<evidence type="ECO:0000313" key="1">
    <source>
        <dbReference type="EMBL" id="EET89580.1"/>
    </source>
</evidence>
<name>C7DI06_MICA2</name>